<protein>
    <submittedName>
        <fullName evidence="4">Uncharacterized protein</fullName>
    </submittedName>
</protein>
<name>A0A179GRN5_PURLI</name>
<dbReference type="Proteomes" id="UP000078240">
    <property type="component" value="Unassembled WGS sequence"/>
</dbReference>
<evidence type="ECO:0000313" key="4">
    <source>
        <dbReference type="EMBL" id="OAQ80575.1"/>
    </source>
</evidence>
<dbReference type="Proteomes" id="UP001287286">
    <property type="component" value="Unassembled WGS sequence"/>
</dbReference>
<accession>A0A179GRN5</accession>
<evidence type="ECO:0000313" key="3">
    <source>
        <dbReference type="EMBL" id="OAQ75772.1"/>
    </source>
</evidence>
<dbReference type="AlphaFoldDB" id="A0A179GRN5"/>
<dbReference type="EMBL" id="LSBI01000016">
    <property type="protein sequence ID" value="OAQ75772.1"/>
    <property type="molecule type" value="Genomic_DNA"/>
</dbReference>
<reference evidence="4 5" key="1">
    <citation type="submission" date="2016-01" db="EMBL/GenBank/DDBJ databases">
        <title>Biosynthesis of antibiotic leucinostatins and their inhibition on Phytophthora in bio-control Purpureocillium lilacinum.</title>
        <authorList>
            <person name="Wang G."/>
            <person name="Liu Z."/>
            <person name="Lin R."/>
            <person name="Li E."/>
            <person name="Mao Z."/>
            <person name="Ling J."/>
            <person name="Yin W."/>
            <person name="Xie B."/>
        </authorList>
    </citation>
    <scope>NUCLEOTIDE SEQUENCE [LARGE SCALE GENOMIC DNA]</scope>
    <source>
        <strain evidence="4">PLBJ-1</strain>
        <strain evidence="3">PLFJ-1</strain>
    </source>
</reference>
<dbReference type="Proteomes" id="UP000078340">
    <property type="component" value="Unassembled WGS sequence"/>
</dbReference>
<feature type="region of interest" description="Disordered" evidence="1">
    <location>
        <begin position="302"/>
        <end position="357"/>
    </location>
</feature>
<evidence type="ECO:0000313" key="2">
    <source>
        <dbReference type="EMBL" id="KAK4090401.1"/>
    </source>
</evidence>
<reference evidence="2" key="2">
    <citation type="submission" date="2023-11" db="EMBL/GenBank/DDBJ databases">
        <authorList>
            <person name="Beijen E."/>
            <person name="Ohm R.A."/>
        </authorList>
    </citation>
    <scope>NUCLEOTIDE SEQUENCE</scope>
    <source>
        <strain evidence="2">CBS 150709</strain>
    </source>
</reference>
<sequence length="357" mass="38118">MKTVIDLTGKKVREIIDLTGDDTDENDASEKETVIENRAAIASPPKSPVGEHGVEHTEQATVADHTNGVINTVNGDSEENEADVEVHLNSEANDDEGMTRDNINQSREQWPANEAEVGTDGDTHHNANGSVDADNNTKGNVDADNNTGADIQADGKRSLSRSPGGGVEVDTDAGTDHDDDTFVDAENGTCASSSPTADNKVDTLCGADNNDGSSDTENDIQVRMKYRRGGLPSDDDEDSDASATMHGSDDDHVSVDSESFIGPKWRGHKRKRSSEEPSPENSGRDKRVRTEEFRLAACLPGMFDGRLTQENYTPGFDPLAPVSGETPPRKSKVKRAGKAGSGSPQSQKSANEPSEDV</sequence>
<feature type="compositionally biased region" description="Acidic residues" evidence="1">
    <location>
        <begin position="169"/>
        <end position="183"/>
    </location>
</feature>
<dbReference type="EMBL" id="JAWRVI010000015">
    <property type="protein sequence ID" value="KAK4090401.1"/>
    <property type="molecule type" value="Genomic_DNA"/>
</dbReference>
<feature type="compositionally biased region" description="Polar residues" evidence="1">
    <location>
        <begin position="342"/>
        <end position="357"/>
    </location>
</feature>
<organism evidence="4 5">
    <name type="scientific">Purpureocillium lilacinum</name>
    <name type="common">Paecilomyces lilacinus</name>
    <dbReference type="NCBI Taxonomy" id="33203"/>
    <lineage>
        <taxon>Eukaryota</taxon>
        <taxon>Fungi</taxon>
        <taxon>Dikarya</taxon>
        <taxon>Ascomycota</taxon>
        <taxon>Pezizomycotina</taxon>
        <taxon>Sordariomycetes</taxon>
        <taxon>Hypocreomycetidae</taxon>
        <taxon>Hypocreales</taxon>
        <taxon>Ophiocordycipitaceae</taxon>
        <taxon>Purpureocillium</taxon>
    </lineage>
</organism>
<dbReference type="KEGG" id="plj:28892878"/>
<comment type="caution">
    <text evidence="4">The sequence shown here is derived from an EMBL/GenBank/DDBJ whole genome shotgun (WGS) entry which is preliminary data.</text>
</comment>
<feature type="compositionally biased region" description="Polar residues" evidence="1">
    <location>
        <begin position="126"/>
        <end position="149"/>
    </location>
</feature>
<reference evidence="2 6" key="3">
    <citation type="journal article" date="2024" name="Microbiol. Resour. Announc.">
        <title>Genome annotations for the ascomycete fungi Trichoderma harzianum, Trichoderma aggressivum, and Purpureocillium lilacinum.</title>
        <authorList>
            <person name="Beijen E.P.W."/>
            <person name="Ohm R.A."/>
        </authorList>
    </citation>
    <scope>NUCLEOTIDE SEQUENCE [LARGE SCALE GENOMIC DNA]</scope>
    <source>
        <strain evidence="2 6">CBS 150709</strain>
    </source>
</reference>
<evidence type="ECO:0000313" key="5">
    <source>
        <dbReference type="Proteomes" id="UP000078240"/>
    </source>
</evidence>
<keyword evidence="6" id="KW-1185">Reference proteome</keyword>
<proteinExistence type="predicted"/>
<evidence type="ECO:0000313" key="6">
    <source>
        <dbReference type="Proteomes" id="UP001287286"/>
    </source>
</evidence>
<gene>
    <name evidence="2" type="ORF">Purlil1_5073</name>
    <name evidence="4" type="ORF">VFPBJ_06160</name>
    <name evidence="3" type="ORF">VFPFJ_10762</name>
</gene>
<feature type="region of interest" description="Disordered" evidence="1">
    <location>
        <begin position="38"/>
        <end position="290"/>
    </location>
</feature>
<dbReference type="EMBL" id="LSBH01000004">
    <property type="protein sequence ID" value="OAQ80575.1"/>
    <property type="molecule type" value="Genomic_DNA"/>
</dbReference>
<dbReference type="GeneID" id="28892878"/>
<evidence type="ECO:0000256" key="1">
    <source>
        <dbReference type="SAM" id="MobiDB-lite"/>
    </source>
</evidence>